<keyword evidence="2" id="KW-1185">Reference proteome</keyword>
<name>A0ABP0IW85_9DINO</name>
<keyword evidence="1" id="KW-0378">Hydrolase</keyword>
<dbReference type="GO" id="GO:0016787">
    <property type="term" value="F:hydrolase activity"/>
    <property type="evidence" value="ECO:0007669"/>
    <property type="project" value="UniProtKB-KW"/>
</dbReference>
<gene>
    <name evidence="1" type="ORF">SCF082_LOCUS8983</name>
</gene>
<dbReference type="Proteomes" id="UP001642464">
    <property type="component" value="Unassembled WGS sequence"/>
</dbReference>
<evidence type="ECO:0000313" key="1">
    <source>
        <dbReference type="EMBL" id="CAK9006328.1"/>
    </source>
</evidence>
<sequence length="315" mass="35752">MGRHGLRCRHLMGRAAKRSAELVEDMTLEEILRIWQGLLRFSRDHRSVFIKARPRIQRQLPSMSIKQLILVLRCARDLRRNMAELHGATCAMLLPHVAQLTPSEGAHCLSQCAYTDLYRAQVFSLVRAIAEDWTTREELSSQRLVEAVDALECLASWNLRPVELLGRLDGLLVERQVELKYTGNVMLWVTATCSLASLEYRPAAWPLLALQLASDKIFLEQVPLYGHCELLRGFLRLGLFEATAFQNFAELLLAEKQHFRDVKDIAAVVTSFAQLRCLHSELFDTLYKMTLDMSKARAGFSDMGIAPEIVPGFTP</sequence>
<proteinExistence type="predicted"/>
<protein>
    <submittedName>
        <fullName evidence="1">Hydrolase YcgS</fullName>
    </submittedName>
</protein>
<dbReference type="EMBL" id="CAXAMM010005180">
    <property type="protein sequence ID" value="CAK9006328.1"/>
    <property type="molecule type" value="Genomic_DNA"/>
</dbReference>
<comment type="caution">
    <text evidence="1">The sequence shown here is derived from an EMBL/GenBank/DDBJ whole genome shotgun (WGS) entry which is preliminary data.</text>
</comment>
<organism evidence="1 2">
    <name type="scientific">Durusdinium trenchii</name>
    <dbReference type="NCBI Taxonomy" id="1381693"/>
    <lineage>
        <taxon>Eukaryota</taxon>
        <taxon>Sar</taxon>
        <taxon>Alveolata</taxon>
        <taxon>Dinophyceae</taxon>
        <taxon>Suessiales</taxon>
        <taxon>Symbiodiniaceae</taxon>
        <taxon>Durusdinium</taxon>
    </lineage>
</organism>
<reference evidence="1 2" key="1">
    <citation type="submission" date="2024-02" db="EMBL/GenBank/DDBJ databases">
        <authorList>
            <person name="Chen Y."/>
            <person name="Shah S."/>
            <person name="Dougan E. K."/>
            <person name="Thang M."/>
            <person name="Chan C."/>
        </authorList>
    </citation>
    <scope>NUCLEOTIDE SEQUENCE [LARGE SCALE GENOMIC DNA]</scope>
</reference>
<evidence type="ECO:0000313" key="2">
    <source>
        <dbReference type="Proteomes" id="UP001642464"/>
    </source>
</evidence>
<accession>A0ABP0IW85</accession>